<feature type="binding site" evidence="17">
    <location>
        <position position="825"/>
    </location>
    <ligand>
        <name>substrate</name>
    </ligand>
</feature>
<feature type="domain" description="2Fe-2S ferredoxin-type" evidence="19">
    <location>
        <begin position="18"/>
        <end position="104"/>
    </location>
</feature>
<dbReference type="InterPro" id="IPR016169">
    <property type="entry name" value="FAD-bd_PCMH_sub2"/>
</dbReference>
<comment type="catalytic activity">
    <reaction evidence="14">
        <text>xanthine + NAD(+) + H2O = urate + NADH + H(+)</text>
        <dbReference type="Rhea" id="RHEA:16669"/>
        <dbReference type="ChEBI" id="CHEBI:15377"/>
        <dbReference type="ChEBI" id="CHEBI:15378"/>
        <dbReference type="ChEBI" id="CHEBI:17712"/>
        <dbReference type="ChEBI" id="CHEBI:17775"/>
        <dbReference type="ChEBI" id="CHEBI:57540"/>
        <dbReference type="ChEBI" id="CHEBI:57945"/>
        <dbReference type="EC" id="1.17.1.4"/>
    </reaction>
</comment>
<evidence type="ECO:0000256" key="3">
    <source>
        <dbReference type="ARBA" id="ARBA00013123"/>
    </source>
</evidence>
<dbReference type="PANTHER" id="PTHR45444:SF3">
    <property type="entry name" value="XANTHINE DEHYDROGENASE"/>
    <property type="match status" value="1"/>
</dbReference>
<dbReference type="InterPro" id="IPR036010">
    <property type="entry name" value="2Fe-2S_ferredoxin-like_sf"/>
</dbReference>
<dbReference type="Pfam" id="PF01315">
    <property type="entry name" value="Ald_Xan_dh_C"/>
    <property type="match status" value="1"/>
</dbReference>
<reference evidence="21" key="1">
    <citation type="submission" date="2021-06" db="EMBL/GenBank/DDBJ databases">
        <authorList>
            <person name="Kallberg Y."/>
            <person name="Tangrot J."/>
            <person name="Rosling A."/>
        </authorList>
    </citation>
    <scope>NUCLEOTIDE SEQUENCE</scope>
    <source>
        <strain evidence="21">MT106</strain>
    </source>
</reference>
<feature type="binding site" evidence="18">
    <location>
        <position position="64"/>
    </location>
    <ligand>
        <name>[2Fe-2S] cluster</name>
        <dbReference type="ChEBI" id="CHEBI:190135"/>
        <label>1</label>
    </ligand>
</feature>
<dbReference type="GO" id="GO:0006145">
    <property type="term" value="P:purine nucleobase catabolic process"/>
    <property type="evidence" value="ECO:0007669"/>
    <property type="project" value="UniProtKB-ARBA"/>
</dbReference>
<dbReference type="InterPro" id="IPR036884">
    <property type="entry name" value="2Fe-2S-bd_dom_sf"/>
</dbReference>
<dbReference type="PROSITE" id="PS00559">
    <property type="entry name" value="MOLYBDOPTERIN_EUK"/>
    <property type="match status" value="1"/>
</dbReference>
<keyword evidence="10 18" id="KW-0408">Iron</keyword>
<keyword evidence="7 18" id="KW-0479">Metal-binding</keyword>
<dbReference type="Pfam" id="PF00941">
    <property type="entry name" value="FAD_binding_5"/>
    <property type="match status" value="1"/>
</dbReference>
<dbReference type="Pfam" id="PF02738">
    <property type="entry name" value="MoCoBD_1"/>
    <property type="match status" value="1"/>
</dbReference>
<feature type="binding site" evidence="17">
    <location>
        <begin position="293"/>
        <end position="300"/>
    </location>
    <ligand>
        <name>FAD</name>
        <dbReference type="ChEBI" id="CHEBI:57692"/>
    </ligand>
</feature>
<dbReference type="OrthoDB" id="8300278at2759"/>
<dbReference type="InterPro" id="IPR006058">
    <property type="entry name" value="2Fe2S_fd_BS"/>
</dbReference>
<evidence type="ECO:0000256" key="7">
    <source>
        <dbReference type="ARBA" id="ARBA00022723"/>
    </source>
</evidence>
<evidence type="ECO:0000256" key="16">
    <source>
        <dbReference type="PIRSR" id="PIRSR000127-1"/>
    </source>
</evidence>
<evidence type="ECO:0000256" key="9">
    <source>
        <dbReference type="ARBA" id="ARBA00023002"/>
    </source>
</evidence>
<evidence type="ECO:0000256" key="14">
    <source>
        <dbReference type="ARBA" id="ARBA00049017"/>
    </source>
</evidence>
<feature type="binding site" evidence="18">
    <location>
        <position position="160"/>
    </location>
    <ligand>
        <name>[2Fe-2S] cluster</name>
        <dbReference type="ChEBI" id="CHEBI:190135"/>
        <label>2</label>
    </ligand>
</feature>
<dbReference type="InterPro" id="IPR016208">
    <property type="entry name" value="Ald_Oxase/xanthine_DH-like"/>
</dbReference>
<dbReference type="Gene3D" id="3.30.465.10">
    <property type="match status" value="1"/>
</dbReference>
<keyword evidence="22" id="KW-1185">Reference proteome</keyword>
<feature type="binding site" evidence="17">
    <location>
        <position position="937"/>
    </location>
    <ligand>
        <name>substrate</name>
    </ligand>
</feature>
<dbReference type="InterPro" id="IPR016167">
    <property type="entry name" value="FAD-bd_PCMH_sub1"/>
</dbReference>
<dbReference type="InterPro" id="IPR036856">
    <property type="entry name" value="Ald_Oxase/Xan_DH_a/b_sf"/>
</dbReference>
<evidence type="ECO:0000313" key="21">
    <source>
        <dbReference type="EMBL" id="CAG8519683.1"/>
    </source>
</evidence>
<feature type="binding site" evidence="17">
    <location>
        <position position="464"/>
    </location>
    <ligand>
        <name>FAD</name>
        <dbReference type="ChEBI" id="CHEBI:57692"/>
    </ligand>
</feature>
<evidence type="ECO:0000256" key="5">
    <source>
        <dbReference type="ARBA" id="ARBA00022630"/>
    </source>
</evidence>
<dbReference type="PROSITE" id="PS00197">
    <property type="entry name" value="2FE2S_FER_1"/>
    <property type="match status" value="1"/>
</dbReference>
<dbReference type="FunFam" id="3.30.365.10:FF:000001">
    <property type="entry name" value="Xanthine dehydrogenase oxidase"/>
    <property type="match status" value="1"/>
</dbReference>
<feature type="binding site" evidence="18">
    <location>
        <position position="56"/>
    </location>
    <ligand>
        <name>[2Fe-2S] cluster</name>
        <dbReference type="ChEBI" id="CHEBI:190135"/>
        <label>1</label>
    </ligand>
</feature>
<dbReference type="Pfam" id="PF20256">
    <property type="entry name" value="MoCoBD_2"/>
    <property type="match status" value="1"/>
</dbReference>
<dbReference type="PROSITE" id="PS51085">
    <property type="entry name" value="2FE2S_FER_2"/>
    <property type="match status" value="1"/>
</dbReference>
<dbReference type="GO" id="GO:0043546">
    <property type="term" value="F:molybdopterin cofactor binding"/>
    <property type="evidence" value="ECO:0007669"/>
    <property type="project" value="InterPro"/>
</dbReference>
<evidence type="ECO:0000256" key="6">
    <source>
        <dbReference type="ARBA" id="ARBA00022714"/>
    </source>
</evidence>
<dbReference type="Proteomes" id="UP000789831">
    <property type="component" value="Unassembled WGS sequence"/>
</dbReference>
<keyword evidence="9" id="KW-0560">Oxidoreductase</keyword>
<dbReference type="SUPFAM" id="SSF54665">
    <property type="entry name" value="CO dehydrogenase molybdoprotein N-domain-like"/>
    <property type="match status" value="1"/>
</dbReference>
<evidence type="ECO:0000256" key="1">
    <source>
        <dbReference type="ARBA" id="ARBA00001974"/>
    </source>
</evidence>
<dbReference type="InterPro" id="IPR016166">
    <property type="entry name" value="FAD-bd_PCMH"/>
</dbReference>
<dbReference type="InterPro" id="IPR001041">
    <property type="entry name" value="2Fe-2S_ferredoxin-type"/>
</dbReference>
<keyword evidence="5" id="KW-0285">Flavoprotein</keyword>
<feature type="binding site" evidence="17">
    <location>
        <position position="396"/>
    </location>
    <ligand>
        <name>FAD</name>
        <dbReference type="ChEBI" id="CHEBI:57692"/>
    </ligand>
</feature>
<dbReference type="Pfam" id="PF01799">
    <property type="entry name" value="Fer2_2"/>
    <property type="match status" value="1"/>
</dbReference>
<evidence type="ECO:0000256" key="15">
    <source>
        <dbReference type="ARBA" id="ARBA00049517"/>
    </source>
</evidence>
<proteinExistence type="inferred from homology"/>
<dbReference type="SUPFAM" id="SSF56176">
    <property type="entry name" value="FAD-binding/transporter-associated domain-like"/>
    <property type="match status" value="1"/>
</dbReference>
<dbReference type="SUPFAM" id="SSF56003">
    <property type="entry name" value="Molybdenum cofactor-binding domain"/>
    <property type="match status" value="1"/>
</dbReference>
<dbReference type="SUPFAM" id="SSF55447">
    <property type="entry name" value="CO dehydrogenase flavoprotein C-terminal domain-like"/>
    <property type="match status" value="1"/>
</dbReference>
<dbReference type="InterPro" id="IPR022407">
    <property type="entry name" value="OxRdtase_Mopterin_BS"/>
</dbReference>
<comment type="catalytic activity">
    <reaction evidence="15">
        <text>hypoxanthine + NAD(+) + H2O = xanthine + NADH + H(+)</text>
        <dbReference type="Rhea" id="RHEA:24670"/>
        <dbReference type="ChEBI" id="CHEBI:15377"/>
        <dbReference type="ChEBI" id="CHEBI:15378"/>
        <dbReference type="ChEBI" id="CHEBI:17368"/>
        <dbReference type="ChEBI" id="CHEBI:17712"/>
        <dbReference type="ChEBI" id="CHEBI:57540"/>
        <dbReference type="ChEBI" id="CHEBI:57945"/>
        <dbReference type="EC" id="1.17.1.4"/>
    </reaction>
</comment>
<evidence type="ECO:0000256" key="8">
    <source>
        <dbReference type="ARBA" id="ARBA00022827"/>
    </source>
</evidence>
<feature type="binding site" evidence="17">
    <location>
        <position position="373"/>
    </location>
    <ligand>
        <name>FAD</name>
        <dbReference type="ChEBI" id="CHEBI:57692"/>
    </ligand>
</feature>
<dbReference type="InterPro" id="IPR036318">
    <property type="entry name" value="FAD-bd_PCMH-like_sf"/>
</dbReference>
<evidence type="ECO:0000256" key="17">
    <source>
        <dbReference type="PIRSR" id="PIRSR000127-2"/>
    </source>
</evidence>
<evidence type="ECO:0000259" key="19">
    <source>
        <dbReference type="PROSITE" id="PS51085"/>
    </source>
</evidence>
<dbReference type="PROSITE" id="PS51387">
    <property type="entry name" value="FAD_PCMH"/>
    <property type="match status" value="1"/>
</dbReference>
<dbReference type="InterPro" id="IPR046867">
    <property type="entry name" value="AldOxase/xan_DH_MoCoBD2"/>
</dbReference>
<dbReference type="Gene3D" id="3.90.1170.50">
    <property type="entry name" value="Aldehyde oxidase/xanthine dehydrogenase, a/b hammerhead"/>
    <property type="match status" value="1"/>
</dbReference>
<dbReference type="FunFam" id="3.30.365.10:FF:000002">
    <property type="entry name" value="Xanthine dehydrogenase oxidase"/>
    <property type="match status" value="1"/>
</dbReference>
<gene>
    <name evidence="21" type="ORF">AGERDE_LOCUS5169</name>
</gene>
<dbReference type="InterPro" id="IPR002888">
    <property type="entry name" value="2Fe-2S-bd"/>
</dbReference>
<dbReference type="InterPro" id="IPR002346">
    <property type="entry name" value="Mopterin_DH_FAD-bd"/>
</dbReference>
<keyword evidence="4 18" id="KW-0500">Molybdenum</keyword>
<evidence type="ECO:0000259" key="20">
    <source>
        <dbReference type="PROSITE" id="PS51387"/>
    </source>
</evidence>
<dbReference type="PIRSF" id="PIRSF000127">
    <property type="entry name" value="Xanthine_DH"/>
    <property type="match status" value="1"/>
</dbReference>
<feature type="binding site" evidence="18">
    <location>
        <position position="162"/>
    </location>
    <ligand>
        <name>[2Fe-2S] cluster</name>
        <dbReference type="ChEBI" id="CHEBI:190135"/>
        <label>2</label>
    </ligand>
</feature>
<dbReference type="GO" id="GO:0004854">
    <property type="term" value="F:xanthine dehydrogenase activity"/>
    <property type="evidence" value="ECO:0007669"/>
    <property type="project" value="UniProtKB-EC"/>
</dbReference>
<comment type="cofactor">
    <cofactor evidence="1 17">
        <name>FAD</name>
        <dbReference type="ChEBI" id="CHEBI:57692"/>
    </cofactor>
</comment>
<comment type="cofactor">
    <cofactor evidence="18">
        <name>[2Fe-2S] cluster</name>
        <dbReference type="ChEBI" id="CHEBI:190135"/>
    </cofactor>
    <text evidence="18">Binds 2 [2Fe-2S] clusters.</text>
</comment>
<feature type="binding site" evidence="18">
    <location>
        <position position="125"/>
    </location>
    <ligand>
        <name>[2Fe-2S] cluster</name>
        <dbReference type="ChEBI" id="CHEBI:190135"/>
        <label>2</label>
    </ligand>
</feature>
<keyword evidence="6 18" id="KW-0001">2Fe-2S</keyword>
<keyword evidence="8 17" id="KW-0274">FAD</keyword>
<dbReference type="FunFam" id="3.30.465.10:FF:000004">
    <property type="entry name" value="Xanthine dehydrogenase/oxidase"/>
    <property type="match status" value="1"/>
</dbReference>
<evidence type="ECO:0000256" key="18">
    <source>
        <dbReference type="PIRSR" id="PIRSR000127-3"/>
    </source>
</evidence>
<dbReference type="Gene3D" id="3.30.43.10">
    <property type="entry name" value="Uridine Diphospho-n-acetylenolpyruvylglucosamine Reductase, domain 2"/>
    <property type="match status" value="1"/>
</dbReference>
<dbReference type="InterPro" id="IPR012675">
    <property type="entry name" value="Beta-grasp_dom_sf"/>
</dbReference>
<dbReference type="Pfam" id="PF03450">
    <property type="entry name" value="CO_deh_flav_C"/>
    <property type="match status" value="1"/>
</dbReference>
<dbReference type="SMART" id="SM01008">
    <property type="entry name" value="Ald_Xan_dh_C"/>
    <property type="match status" value="1"/>
</dbReference>
<dbReference type="GO" id="GO:0051537">
    <property type="term" value="F:2 iron, 2 sulfur cluster binding"/>
    <property type="evidence" value="ECO:0007669"/>
    <property type="project" value="UniProtKB-KW"/>
</dbReference>
<evidence type="ECO:0000256" key="11">
    <source>
        <dbReference type="ARBA" id="ARBA00023014"/>
    </source>
</evidence>
<dbReference type="InterPro" id="IPR005107">
    <property type="entry name" value="CO_DH_flav_C"/>
</dbReference>
<dbReference type="GO" id="GO:0005506">
    <property type="term" value="F:iron ion binding"/>
    <property type="evidence" value="ECO:0007669"/>
    <property type="project" value="InterPro"/>
</dbReference>
<comment type="cofactor">
    <cofactor evidence="13">
        <name>[2Fe-2S] cluster</name>
        <dbReference type="ChEBI" id="CHEBI:190135"/>
    </cofactor>
</comment>
<dbReference type="InterPro" id="IPR036683">
    <property type="entry name" value="CO_DH_flav_C_dom_sf"/>
</dbReference>
<feature type="binding site" evidence="18">
    <location>
        <position position="1102"/>
    </location>
    <ligand>
        <name>Mo-molybdopterin</name>
        <dbReference type="ChEBI" id="CHEBI:71302"/>
    </ligand>
    <ligandPart>
        <name>Mo</name>
        <dbReference type="ChEBI" id="CHEBI:28685"/>
    </ligandPart>
</feature>
<accession>A0A9N9A7Z3</accession>
<evidence type="ECO:0000256" key="2">
    <source>
        <dbReference type="ARBA" id="ARBA00006849"/>
    </source>
</evidence>
<dbReference type="FunFam" id="3.30.43.10:FF:000001">
    <property type="entry name" value="Xanthine dehydrogenase/oxidase"/>
    <property type="match status" value="1"/>
</dbReference>
<keyword evidence="11 18" id="KW-0411">Iron-sulfur</keyword>
<dbReference type="GO" id="GO:0071949">
    <property type="term" value="F:FAD binding"/>
    <property type="evidence" value="ECO:0007669"/>
    <property type="project" value="InterPro"/>
</dbReference>
<keyword evidence="12" id="KW-0520">NAD</keyword>
<name>A0A9N9A7Z3_9GLOM</name>
<dbReference type="FunFam" id="3.10.20.30:FF:000015">
    <property type="entry name" value="Aldehyde oxidase 1"/>
    <property type="match status" value="1"/>
</dbReference>
<dbReference type="Gene3D" id="1.10.150.120">
    <property type="entry name" value="[2Fe-2S]-binding domain"/>
    <property type="match status" value="1"/>
</dbReference>
<dbReference type="FunFam" id="3.30.365.10:FF:000003">
    <property type="entry name" value="Aldehyde oxidase 1"/>
    <property type="match status" value="1"/>
</dbReference>
<organism evidence="21 22">
    <name type="scientific">Ambispora gerdemannii</name>
    <dbReference type="NCBI Taxonomy" id="144530"/>
    <lineage>
        <taxon>Eukaryota</taxon>
        <taxon>Fungi</taxon>
        <taxon>Fungi incertae sedis</taxon>
        <taxon>Mucoromycota</taxon>
        <taxon>Glomeromycotina</taxon>
        <taxon>Glomeromycetes</taxon>
        <taxon>Archaeosporales</taxon>
        <taxon>Ambisporaceae</taxon>
        <taxon>Ambispora</taxon>
    </lineage>
</organism>
<dbReference type="InterPro" id="IPR000674">
    <property type="entry name" value="Ald_Oxase/Xan_DH_a/b"/>
</dbReference>
<dbReference type="EC" id="1.17.1.4" evidence="3"/>
<feature type="binding site" evidence="18">
    <location>
        <position position="821"/>
    </location>
    <ligand>
        <name>Mo-molybdopterin</name>
        <dbReference type="ChEBI" id="CHEBI:71302"/>
    </ligand>
    <ligandPart>
        <name>Mo</name>
        <dbReference type="ChEBI" id="CHEBI:28685"/>
    </ligandPart>
</feature>
<feature type="binding site" evidence="18">
    <location>
        <position position="790"/>
    </location>
    <ligand>
        <name>Mo-molybdopterin</name>
        <dbReference type="ChEBI" id="CHEBI:71302"/>
    </ligand>
    <ligandPart>
        <name>Mo</name>
        <dbReference type="ChEBI" id="CHEBI:28685"/>
    </ligandPart>
</feature>
<comment type="similarity">
    <text evidence="2">Belongs to the xanthine dehydrogenase family.</text>
</comment>
<dbReference type="PANTHER" id="PTHR45444">
    <property type="entry name" value="XANTHINE DEHYDROGENASE"/>
    <property type="match status" value="1"/>
</dbReference>
<feature type="binding site" evidence="18">
    <location>
        <position position="61"/>
    </location>
    <ligand>
        <name>[2Fe-2S] cluster</name>
        <dbReference type="ChEBI" id="CHEBI:190135"/>
        <label>1</label>
    </ligand>
</feature>
<evidence type="ECO:0000256" key="12">
    <source>
        <dbReference type="ARBA" id="ARBA00023027"/>
    </source>
</evidence>
<evidence type="ECO:0000313" key="22">
    <source>
        <dbReference type="Proteomes" id="UP000789831"/>
    </source>
</evidence>
<dbReference type="Gene3D" id="3.30.365.10">
    <property type="entry name" value="Aldehyde oxidase/xanthine dehydrogenase, molybdopterin binding domain"/>
    <property type="match status" value="4"/>
</dbReference>
<feature type="binding site" evidence="18">
    <location>
        <position position="935"/>
    </location>
    <ligand>
        <name>Mo-molybdopterin</name>
        <dbReference type="ChEBI" id="CHEBI:71302"/>
    </ligand>
    <ligandPart>
        <name>Mo</name>
        <dbReference type="ChEBI" id="CHEBI:28685"/>
    </ligandPart>
</feature>
<dbReference type="SUPFAM" id="SSF47741">
    <property type="entry name" value="CO dehydrogenase ISP C-domain like"/>
    <property type="match status" value="1"/>
</dbReference>
<feature type="binding site" evidence="18">
    <location>
        <position position="128"/>
    </location>
    <ligand>
        <name>[2Fe-2S] cluster</name>
        <dbReference type="ChEBI" id="CHEBI:190135"/>
        <label>2</label>
    </ligand>
</feature>
<feature type="binding site" evidence="17">
    <location>
        <position position="446"/>
    </location>
    <ligand>
        <name>FAD</name>
        <dbReference type="ChEBI" id="CHEBI:57692"/>
    </ligand>
</feature>
<dbReference type="Gene3D" id="3.30.390.50">
    <property type="entry name" value="CO dehydrogenase flavoprotein, C-terminal domain"/>
    <property type="match status" value="1"/>
</dbReference>
<dbReference type="Gene3D" id="3.10.20.30">
    <property type="match status" value="1"/>
</dbReference>
<protein>
    <recommendedName>
        <fullName evidence="3">xanthine dehydrogenase</fullName>
        <ecNumber evidence="3">1.17.1.4</ecNumber>
    </recommendedName>
</protein>
<dbReference type="InterPro" id="IPR037165">
    <property type="entry name" value="AldOxase/xan_DH_Mopterin-bd_sf"/>
</dbReference>
<feature type="binding site" evidence="18">
    <location>
        <position position="86"/>
    </location>
    <ligand>
        <name>[2Fe-2S] cluster</name>
        <dbReference type="ChEBI" id="CHEBI:190135"/>
        <label>1</label>
    </ligand>
</feature>
<dbReference type="InterPro" id="IPR008274">
    <property type="entry name" value="AldOxase/xan_DH_MoCoBD1"/>
</dbReference>
<feature type="domain" description="FAD-binding PCMH-type" evidence="20">
    <location>
        <begin position="265"/>
        <end position="456"/>
    </location>
</feature>
<evidence type="ECO:0000256" key="4">
    <source>
        <dbReference type="ARBA" id="ARBA00022505"/>
    </source>
</evidence>
<sequence length="1342" mass="149464">MTNQTEDKPNSQPILFSNKLEFYLNGTRVELENPDPDTTLLQYIRSIGLTGTKLGCAEGGCGACTVLVSYYDSTTRKIINSSINACLAPLCSIDGKHVITIEGIGSSHKPHPVQERIALLHGSQCGFCTPGVIMSLYALLRNHPEPSEKEIEECFDGNLCRCTGYRPILDAAKTFASDSSFTIHKNRIDGDSVDLGGSCVDDDSHLETLKKKGCGREKCCQLNEKPEDFIILDKFPQYKLKRYDSSQELIFPPSLMNRVSMPLSFTGRKTKWFRPTTLNQLLNLKRLYPNAKLVSGNTRVGIETRFEKLEYPIQIYVGDVKALQGWEFGEHGLTIGANISFSRLKEILQDACKHYKPYQSQVFQAILNSLRWFAVTQIRNIATPAGSIITASPTSDLNPLLLATNTLFTLASSTNDSDKSKIRRVVFSDLFWSGDGKTILAENEILELIFIPCSVEHEFVRTYKQAKRRDGDAAIVNAGLRVSLDNEFRVRDVSFSFGGMGYVHLRARQSESFVRGQKWGDDEVLQRLLETLLQELQLNFSDPRGMASYRRSLAAGFVYKFWHDVGTKVGLFTNNESIKNIVDDEFIERIERKISRGVQSFGKPEDEKIHVGKSIPHASAFSQVTGEAVYVDDIPRIHGEFIDASEALAQPGVRGFFLAKDVPGENNWGFVVKDEVVFASSEVHCVGQIVGLIVADSQTIAQEAVRLVKVEYERLPYILTIEEAIEQHSFFPGEPEFSRGDIDNVFNEADHIFEGSFRSGSQEHFYMETQASLVVPKPEEHEFEIHAATQTPKGVQEVLASVLGIPSNKIVCRVKRLGGAFGGKETRSIPLVAALAIGAWHTKKPVRCMLNRDEDMTTTGQRHPAFARWRIGVNKDGRIKGLDLYIYINAGWSLDLSSGVLDWAMFHADNCYYIPNMRIRGKVCKTNIHSNTACRGFGSPQGMMIMENIMNEVADSMGVNVDSLREMNLYKEGQKTHLNQILTDWHLPQMYQHLKTTSEFEKRRREVDSYNANHKWRKRGLAFVPSKQGLGYPHLFMNQAGALVHIYNDGSVLVSHGGVEMGQGLHTKMLQIAAEALSVPLDQVHLMETSTNTVANTTATGGSLASDINGYAVANASRELAQRLQPYREKMPNASFKEVVQAAYFDRVNLSANGFYKTPDLGYSLEKNQGQMVSYFTTGTAVSEVEIDILTGDHTILRSDLCMDIGKSLNYAIDIGQIEGGFIQGVGWCTIEESLFLQSGHLFTRGPGNYKIPGFRNIPQDFRVSIFQGAQYSHLKTIHSSKGIGEPPLFLGSSVKANSVNEIVNLCSPATPERIRMACIDPISTAASVSRKDGEKSWTVMV</sequence>
<dbReference type="Pfam" id="PF00111">
    <property type="entry name" value="Fer2"/>
    <property type="match status" value="1"/>
</dbReference>
<comment type="caution">
    <text evidence="21">The sequence shown here is derived from an EMBL/GenBank/DDBJ whole genome shotgun (WGS) entry which is preliminary data.</text>
</comment>
<dbReference type="EMBL" id="CAJVPL010000666">
    <property type="protein sequence ID" value="CAG8519683.1"/>
    <property type="molecule type" value="Genomic_DNA"/>
</dbReference>
<dbReference type="SMART" id="SM01092">
    <property type="entry name" value="CO_deh_flav_C"/>
    <property type="match status" value="1"/>
</dbReference>
<comment type="cofactor">
    <cofactor evidence="18">
        <name>Mo-molybdopterin</name>
        <dbReference type="ChEBI" id="CHEBI:71302"/>
    </cofactor>
    <text evidence="18">Binds 1 Mo-molybdopterin (Mo-MPT) cofactor per subunit.</text>
</comment>
<dbReference type="CDD" id="cd00207">
    <property type="entry name" value="fer2"/>
    <property type="match status" value="1"/>
</dbReference>
<evidence type="ECO:0000256" key="13">
    <source>
        <dbReference type="ARBA" id="ARBA00034078"/>
    </source>
</evidence>
<dbReference type="SUPFAM" id="SSF54292">
    <property type="entry name" value="2Fe-2S ferredoxin-like"/>
    <property type="match status" value="1"/>
</dbReference>
<feature type="active site" description="Proton acceptor" evidence="16">
    <location>
        <position position="1286"/>
    </location>
</feature>
<evidence type="ECO:0000256" key="10">
    <source>
        <dbReference type="ARBA" id="ARBA00023004"/>
    </source>
</evidence>